<evidence type="ECO:0000313" key="7">
    <source>
        <dbReference type="Proteomes" id="UP000215086"/>
    </source>
</evidence>
<reference evidence="6 7" key="1">
    <citation type="journal article" name="Front. Microbiol.">
        <title>Sugar Metabolism of the First Thermophilic Planctomycete Thermogutta terrifontis: Comparative Genomic and Transcriptomic Approaches.</title>
        <authorList>
            <person name="Elcheninov A.G."/>
            <person name="Menzel P."/>
            <person name="Gudbergsdottir S.R."/>
            <person name="Slesarev A.I."/>
            <person name="Kadnikov V.V."/>
            <person name="Krogh A."/>
            <person name="Bonch-Osmolovskaya E.A."/>
            <person name="Peng X."/>
            <person name="Kublanov I.V."/>
        </authorList>
    </citation>
    <scope>NUCLEOTIDE SEQUENCE [LARGE SCALE GENOMIC DNA]</scope>
    <source>
        <strain evidence="6 7">R1</strain>
    </source>
</reference>
<dbReference type="GO" id="GO:0006508">
    <property type="term" value="P:proteolysis"/>
    <property type="evidence" value="ECO:0007669"/>
    <property type="project" value="UniProtKB-KW"/>
</dbReference>
<keyword evidence="7" id="KW-1185">Reference proteome</keyword>
<dbReference type="Gene3D" id="2.40.10.10">
    <property type="entry name" value="Trypsin-like serine proteases"/>
    <property type="match status" value="2"/>
</dbReference>
<evidence type="ECO:0000256" key="1">
    <source>
        <dbReference type="ARBA" id="ARBA00010541"/>
    </source>
</evidence>
<dbReference type="KEGG" id="ttf:THTE_2973"/>
<feature type="transmembrane region" description="Helical" evidence="5">
    <location>
        <begin position="139"/>
        <end position="161"/>
    </location>
</feature>
<sequence>MRMTSPQGSFDPYHVWLGIPPHERPISYYRLLGLRPFESDPQVIEAAVDQRLAFLRTKTTGPHASYAEQLINQIVQARLTLIDPVRKQAYDAALREKFGPMLAGSGGGAFPANGQIYWPQGAPSYRSLRKKNRLSQESLAILIGLGTALLCAVGLIIWMALSPRKERGEVAQRARLPRQGAAQPAKEKLDRPAPQGPVGPRQAAEDQGVPDRIPMPQNVGPRGPEPAQQNPFGQPGQRGVGDAFPVKPDGGEQVVPAQAGKLPWLKKVQAATVVVEGESGLGSGFFVQTPLGKKYVVTNAHVVLDNWNIRVKLSTGQEIPVTMGQLLPEYDLAILDIQGVGLPDALELREDLPEVGERVFAYGAPRGLEGSLSEGIVSAVRTTEEIRQVVADGSFDEPVQKKAANWIQTTAPISPGNSGGPLVDEQGRVVGMNTAGFNARLAQNLNFALASPEIKTRMMRPQVVMLPLPRQKAPQPALAGPVGVAPAQPGLPPGFAPMQPGGNADLISLPGYPFEIYSCPDVVLPSGAVFQAGKIRPPGNWQEIILKAAVIVYRKGDFKINLQVKTRIGFYVCYDDNDRMQFAAGFYQGLLEGPLVLFHQGNPYVIANYRQGSREGPFVVLDDQGQPSFLVEFVRGRRQGLVCVFDSDPPYWPRYVETWRANTVVESCYVTWNGEKPTVRLVAAITEAEEQARVRQYAALVADELGKIEELEKAIRAEVVEVFREFDRAIKRGRAADFAVDARAGILARHAAREAAGAAVRAEANARFKTGIGPPTP</sequence>
<evidence type="ECO:0000256" key="2">
    <source>
        <dbReference type="ARBA" id="ARBA00022670"/>
    </source>
</evidence>
<dbReference type="EMBL" id="CP018477">
    <property type="protein sequence ID" value="ASV75575.1"/>
    <property type="molecule type" value="Genomic_DNA"/>
</dbReference>
<keyword evidence="2 6" id="KW-0645">Protease</keyword>
<name>A0A286RHZ2_9BACT</name>
<dbReference type="PANTHER" id="PTHR43343:SF3">
    <property type="entry name" value="PROTEASE DO-LIKE 8, CHLOROPLASTIC"/>
    <property type="match status" value="1"/>
</dbReference>
<dbReference type="Proteomes" id="UP000215086">
    <property type="component" value="Chromosome"/>
</dbReference>
<dbReference type="InterPro" id="IPR001940">
    <property type="entry name" value="Peptidase_S1C"/>
</dbReference>
<evidence type="ECO:0000313" key="6">
    <source>
        <dbReference type="EMBL" id="ASV75575.1"/>
    </source>
</evidence>
<dbReference type="GO" id="GO:0004252">
    <property type="term" value="F:serine-type endopeptidase activity"/>
    <property type="evidence" value="ECO:0007669"/>
    <property type="project" value="InterPro"/>
</dbReference>
<dbReference type="PRINTS" id="PR00834">
    <property type="entry name" value="PROTEASES2C"/>
</dbReference>
<accession>A0A286RHZ2</accession>
<dbReference type="InterPro" id="IPR051201">
    <property type="entry name" value="Chloro_Bact_Ser_Proteases"/>
</dbReference>
<keyword evidence="3" id="KW-0378">Hydrolase</keyword>
<gene>
    <name evidence="6" type="ORF">THTE_2973</name>
</gene>
<proteinExistence type="inferred from homology"/>
<protein>
    <submittedName>
        <fullName evidence="6">Serine protease DegQ [Precursor]</fullName>
    </submittedName>
</protein>
<evidence type="ECO:0000256" key="3">
    <source>
        <dbReference type="ARBA" id="ARBA00022801"/>
    </source>
</evidence>
<evidence type="ECO:0000256" key="4">
    <source>
        <dbReference type="SAM" id="MobiDB-lite"/>
    </source>
</evidence>
<organism evidence="6 7">
    <name type="scientific">Thermogutta terrifontis</name>
    <dbReference type="NCBI Taxonomy" id="1331910"/>
    <lineage>
        <taxon>Bacteria</taxon>
        <taxon>Pseudomonadati</taxon>
        <taxon>Planctomycetota</taxon>
        <taxon>Planctomycetia</taxon>
        <taxon>Pirellulales</taxon>
        <taxon>Thermoguttaceae</taxon>
        <taxon>Thermogutta</taxon>
    </lineage>
</organism>
<dbReference type="InterPro" id="IPR009003">
    <property type="entry name" value="Peptidase_S1_PA"/>
</dbReference>
<dbReference type="PANTHER" id="PTHR43343">
    <property type="entry name" value="PEPTIDASE S12"/>
    <property type="match status" value="1"/>
</dbReference>
<keyword evidence="5" id="KW-1133">Transmembrane helix</keyword>
<comment type="similarity">
    <text evidence="1">Belongs to the peptidase S1C family.</text>
</comment>
<evidence type="ECO:0000256" key="5">
    <source>
        <dbReference type="SAM" id="Phobius"/>
    </source>
</evidence>
<dbReference type="SUPFAM" id="SSF82185">
    <property type="entry name" value="Histone H3 K4-specific methyltransferase SET7/9 N-terminal domain"/>
    <property type="match status" value="1"/>
</dbReference>
<dbReference type="AlphaFoldDB" id="A0A286RHZ2"/>
<keyword evidence="5" id="KW-0812">Transmembrane</keyword>
<keyword evidence="5" id="KW-0472">Membrane</keyword>
<dbReference type="InterPro" id="IPR043504">
    <property type="entry name" value="Peptidase_S1_PA_chymotrypsin"/>
</dbReference>
<dbReference type="SUPFAM" id="SSF50494">
    <property type="entry name" value="Trypsin-like serine proteases"/>
    <property type="match status" value="1"/>
</dbReference>
<dbReference type="Pfam" id="PF13365">
    <property type="entry name" value="Trypsin_2"/>
    <property type="match status" value="1"/>
</dbReference>
<feature type="region of interest" description="Disordered" evidence="4">
    <location>
        <begin position="168"/>
        <end position="250"/>
    </location>
</feature>